<protein>
    <submittedName>
        <fullName evidence="1">Pre-mRNA-splicing factor prp45</fullName>
    </submittedName>
</protein>
<organism evidence="1">
    <name type="scientific">Arundo donax</name>
    <name type="common">Giant reed</name>
    <name type="synonym">Donax arundinaceus</name>
    <dbReference type="NCBI Taxonomy" id="35708"/>
    <lineage>
        <taxon>Eukaryota</taxon>
        <taxon>Viridiplantae</taxon>
        <taxon>Streptophyta</taxon>
        <taxon>Embryophyta</taxon>
        <taxon>Tracheophyta</taxon>
        <taxon>Spermatophyta</taxon>
        <taxon>Magnoliopsida</taxon>
        <taxon>Liliopsida</taxon>
        <taxon>Poales</taxon>
        <taxon>Poaceae</taxon>
        <taxon>PACMAD clade</taxon>
        <taxon>Arundinoideae</taxon>
        <taxon>Arundineae</taxon>
        <taxon>Arundo</taxon>
    </lineage>
</organism>
<evidence type="ECO:0000313" key="1">
    <source>
        <dbReference type="EMBL" id="JAD42671.1"/>
    </source>
</evidence>
<accession>A0A0A8ZV49</accession>
<dbReference type="AlphaFoldDB" id="A0A0A8ZV49"/>
<sequence length="47" mass="5404">MSKLLHQCACGAFNGYAKQCTFLGPMMFMYLCICSWWDLKTISIHIP</sequence>
<reference evidence="1" key="1">
    <citation type="submission" date="2014-09" db="EMBL/GenBank/DDBJ databases">
        <authorList>
            <person name="Magalhaes I.L.F."/>
            <person name="Oliveira U."/>
            <person name="Santos F.R."/>
            <person name="Vidigal T.H.D.A."/>
            <person name="Brescovit A.D."/>
            <person name="Santos A.J."/>
        </authorList>
    </citation>
    <scope>NUCLEOTIDE SEQUENCE</scope>
    <source>
        <tissue evidence="1">Shoot tissue taken approximately 20 cm above the soil surface</tissue>
    </source>
</reference>
<reference evidence="1" key="2">
    <citation type="journal article" date="2015" name="Data Brief">
        <title>Shoot transcriptome of the giant reed, Arundo donax.</title>
        <authorList>
            <person name="Barrero R.A."/>
            <person name="Guerrero F.D."/>
            <person name="Moolhuijzen P."/>
            <person name="Goolsby J.A."/>
            <person name="Tidwell J."/>
            <person name="Bellgard S.E."/>
            <person name="Bellgard M.I."/>
        </authorList>
    </citation>
    <scope>NUCLEOTIDE SEQUENCE</scope>
    <source>
        <tissue evidence="1">Shoot tissue taken approximately 20 cm above the soil surface</tissue>
    </source>
</reference>
<name>A0A0A8ZV49_ARUDO</name>
<dbReference type="EMBL" id="GBRH01255224">
    <property type="protein sequence ID" value="JAD42671.1"/>
    <property type="molecule type" value="Transcribed_RNA"/>
</dbReference>
<proteinExistence type="predicted"/>